<feature type="domain" description="Peptidoglycan binding" evidence="2">
    <location>
        <begin position="100"/>
        <end position="168"/>
    </location>
</feature>
<reference evidence="3 4" key="2">
    <citation type="journal article" date="2013" name="Genome Announc.">
        <title>Draft Genome Sequences of Porphyromonas crevioricanis JCM 15906T and Porphyromonas cansulci JCM 13913T Isolated from a Canine Oral Cavity.</title>
        <authorList>
            <person name="Sakamoto M."/>
            <person name="Tanaka N."/>
            <person name="Shiwa Y."/>
            <person name="Yoshikawa H."/>
            <person name="Ohkuma M."/>
        </authorList>
    </citation>
    <scope>NUCLEOTIDE SEQUENCE [LARGE SCALE GENOMIC DNA]</scope>
    <source>
        <strain evidence="3 4">JCM 15906</strain>
    </source>
</reference>
<sequence length="171" mass="20132">MADYKELKPFILKWEGGYVNHPNDPGGHTNMGVTLATYEYYCRLKKYPKPTVEQLKKMDESTWDDIFKTLYWDRWRADQIKDQRIANILVDWVWASGLYGIKIPQRLIGVTPDGKVGPVTIARLNKLIDEDKRELANQLLLERVRFVDRIIARNPRLMVFRKGWLNRINGL</sequence>
<evidence type="ECO:0000313" key="3">
    <source>
        <dbReference type="EMBL" id="GAD05403.1"/>
    </source>
</evidence>
<reference evidence="4" key="1">
    <citation type="journal article" date="2013" name="Genome">
        <title>Draft Genome Sequences of Porphyromonas crevioricanis JCM 15906T and Porphyromonas cansulci JCM 13913T Isolated from a Canine Oral Cavity.</title>
        <authorList>
            <person name="Sakamoto M."/>
            <person name="Tanaka N."/>
            <person name="Shiwa Y."/>
            <person name="Yoshikawa H."/>
            <person name="Ohkuma M."/>
        </authorList>
    </citation>
    <scope>NUCLEOTIDE SEQUENCE [LARGE SCALE GENOMIC DNA]</scope>
    <source>
        <strain evidence="4">JCM 15906</strain>
    </source>
</reference>
<dbReference type="Pfam" id="PF09374">
    <property type="entry name" value="PG_binding_3"/>
    <property type="match status" value="1"/>
</dbReference>
<evidence type="ECO:0000259" key="1">
    <source>
        <dbReference type="Pfam" id="PF05838"/>
    </source>
</evidence>
<evidence type="ECO:0000313" key="4">
    <source>
        <dbReference type="Proteomes" id="UP000018031"/>
    </source>
</evidence>
<dbReference type="InterPro" id="IPR023346">
    <property type="entry name" value="Lysozyme-like_dom_sf"/>
</dbReference>
<dbReference type="InterPro" id="IPR018537">
    <property type="entry name" value="Peptidoglycan-bd_3"/>
</dbReference>
<dbReference type="AlphaFoldDB" id="T1CQP5"/>
<dbReference type="EMBL" id="BAOU01000030">
    <property type="protein sequence ID" value="GAD05403.1"/>
    <property type="molecule type" value="Genomic_DNA"/>
</dbReference>
<organism evidence="3 4">
    <name type="scientific">Porphyromonas crevioricanis JCM 15906</name>
    <dbReference type="NCBI Taxonomy" id="1305617"/>
    <lineage>
        <taxon>Bacteria</taxon>
        <taxon>Pseudomonadati</taxon>
        <taxon>Bacteroidota</taxon>
        <taxon>Bacteroidia</taxon>
        <taxon>Bacteroidales</taxon>
        <taxon>Porphyromonadaceae</taxon>
        <taxon>Porphyromonas</taxon>
    </lineage>
</organism>
<feature type="domain" description="TtsA-like Glycoside hydrolase family 108" evidence="1">
    <location>
        <begin position="10"/>
        <end position="97"/>
    </location>
</feature>
<dbReference type="SUPFAM" id="SSF53955">
    <property type="entry name" value="Lysozyme-like"/>
    <property type="match status" value="1"/>
</dbReference>
<accession>T1CQP5</accession>
<comment type="caution">
    <text evidence="3">The sequence shown here is derived from an EMBL/GenBank/DDBJ whole genome shotgun (WGS) entry which is preliminary data.</text>
</comment>
<dbReference type="RefSeq" id="WP_023937566.1">
    <property type="nucleotide sequence ID" value="NZ_BAOU01000030.1"/>
</dbReference>
<name>T1CQP5_9PORP</name>
<protein>
    <submittedName>
        <fullName evidence="3">Secretion activator protein</fullName>
    </submittedName>
</protein>
<proteinExistence type="predicted"/>
<dbReference type="Pfam" id="PF05838">
    <property type="entry name" value="Glyco_hydro_108"/>
    <property type="match status" value="1"/>
</dbReference>
<dbReference type="Proteomes" id="UP000018031">
    <property type="component" value="Unassembled WGS sequence"/>
</dbReference>
<dbReference type="InterPro" id="IPR008565">
    <property type="entry name" value="TtsA-like_GH18_dom"/>
</dbReference>
<evidence type="ECO:0000259" key="2">
    <source>
        <dbReference type="Pfam" id="PF09374"/>
    </source>
</evidence>
<dbReference type="Gene3D" id="1.20.141.10">
    <property type="entry name" value="Chitosanase, subunit A, domain 1"/>
    <property type="match status" value="1"/>
</dbReference>
<gene>
    <name evidence="3" type="ORF">PORCRE_1104</name>
</gene>